<dbReference type="Proteomes" id="UP001501747">
    <property type="component" value="Unassembled WGS sequence"/>
</dbReference>
<keyword evidence="2" id="KW-0812">Transmembrane</keyword>
<dbReference type="EMBL" id="BAABAL010000006">
    <property type="protein sequence ID" value="GAA4001350.1"/>
    <property type="molecule type" value="Genomic_DNA"/>
</dbReference>
<organism evidence="3 4">
    <name type="scientific">Allokutzneria multivorans</name>
    <dbReference type="NCBI Taxonomy" id="1142134"/>
    <lineage>
        <taxon>Bacteria</taxon>
        <taxon>Bacillati</taxon>
        <taxon>Actinomycetota</taxon>
        <taxon>Actinomycetes</taxon>
        <taxon>Pseudonocardiales</taxon>
        <taxon>Pseudonocardiaceae</taxon>
        <taxon>Allokutzneria</taxon>
    </lineage>
</organism>
<evidence type="ECO:0000256" key="1">
    <source>
        <dbReference type="SAM" id="MobiDB-lite"/>
    </source>
</evidence>
<protein>
    <recommendedName>
        <fullName evidence="5">Secreted protein</fullName>
    </recommendedName>
</protein>
<sequence length="63" mass="7291">MLYLYMLAAIGAVTISALLWRAFGPEQTSKPRSASLAPDDDPEFLRRLDERKRRERRDPEEGQ</sequence>
<feature type="compositionally biased region" description="Basic and acidic residues" evidence="1">
    <location>
        <begin position="43"/>
        <end position="63"/>
    </location>
</feature>
<proteinExistence type="predicted"/>
<evidence type="ECO:0000313" key="4">
    <source>
        <dbReference type="Proteomes" id="UP001501747"/>
    </source>
</evidence>
<evidence type="ECO:0000313" key="3">
    <source>
        <dbReference type="EMBL" id="GAA4001350.1"/>
    </source>
</evidence>
<gene>
    <name evidence="3" type="ORF">GCM10022247_22480</name>
</gene>
<keyword evidence="2" id="KW-0472">Membrane</keyword>
<dbReference type="RefSeq" id="WP_344874029.1">
    <property type="nucleotide sequence ID" value="NZ_BAABAL010000006.1"/>
</dbReference>
<comment type="caution">
    <text evidence="3">The sequence shown here is derived from an EMBL/GenBank/DDBJ whole genome shotgun (WGS) entry which is preliminary data.</text>
</comment>
<feature type="transmembrane region" description="Helical" evidence="2">
    <location>
        <begin position="6"/>
        <end position="23"/>
    </location>
</feature>
<name>A0ABP7RRT4_9PSEU</name>
<evidence type="ECO:0000256" key="2">
    <source>
        <dbReference type="SAM" id="Phobius"/>
    </source>
</evidence>
<accession>A0ABP7RRT4</accession>
<keyword evidence="2" id="KW-1133">Transmembrane helix</keyword>
<feature type="region of interest" description="Disordered" evidence="1">
    <location>
        <begin position="26"/>
        <end position="63"/>
    </location>
</feature>
<evidence type="ECO:0008006" key="5">
    <source>
        <dbReference type="Google" id="ProtNLM"/>
    </source>
</evidence>
<reference evidence="4" key="1">
    <citation type="journal article" date="2019" name="Int. J. Syst. Evol. Microbiol.">
        <title>The Global Catalogue of Microorganisms (GCM) 10K type strain sequencing project: providing services to taxonomists for standard genome sequencing and annotation.</title>
        <authorList>
            <consortium name="The Broad Institute Genomics Platform"/>
            <consortium name="The Broad Institute Genome Sequencing Center for Infectious Disease"/>
            <person name="Wu L."/>
            <person name="Ma J."/>
        </authorList>
    </citation>
    <scope>NUCLEOTIDE SEQUENCE [LARGE SCALE GENOMIC DNA]</scope>
    <source>
        <strain evidence="4">JCM 17342</strain>
    </source>
</reference>
<keyword evidence="4" id="KW-1185">Reference proteome</keyword>